<name>A0A7X2D5S8_9PROT</name>
<keyword evidence="2" id="KW-0949">S-adenosyl-L-methionine</keyword>
<dbReference type="CDD" id="cd01335">
    <property type="entry name" value="Radical_SAM"/>
    <property type="match status" value="1"/>
</dbReference>
<dbReference type="Pfam" id="PF04055">
    <property type="entry name" value="Radical_SAM"/>
    <property type="match status" value="1"/>
</dbReference>
<reference evidence="7 8" key="1">
    <citation type="submission" date="2019-10" db="EMBL/GenBank/DDBJ databases">
        <title>Draft whole-genome sequence of the purple nonsulfur photosynthetic bacterium Roseospira navarrensis DSM 15114.</title>
        <authorList>
            <person name="Kyndt J.A."/>
            <person name="Meyer T.E."/>
        </authorList>
    </citation>
    <scope>NUCLEOTIDE SEQUENCE [LARGE SCALE GENOMIC DNA]</scope>
    <source>
        <strain evidence="7 8">DSM 15114</strain>
    </source>
</reference>
<evidence type="ECO:0000313" key="8">
    <source>
        <dbReference type="Proteomes" id="UP000434582"/>
    </source>
</evidence>
<dbReference type="Proteomes" id="UP000434582">
    <property type="component" value="Unassembled WGS sequence"/>
</dbReference>
<dbReference type="SFLD" id="SFLDS00029">
    <property type="entry name" value="Radical_SAM"/>
    <property type="match status" value="1"/>
</dbReference>
<proteinExistence type="predicted"/>
<dbReference type="OrthoDB" id="9147217at2"/>
<dbReference type="EMBL" id="WIVE01000047">
    <property type="protein sequence ID" value="MQX37555.1"/>
    <property type="molecule type" value="Genomic_DNA"/>
</dbReference>
<dbReference type="InterPro" id="IPR058240">
    <property type="entry name" value="rSAM_sf"/>
</dbReference>
<keyword evidence="8" id="KW-1185">Reference proteome</keyword>
<evidence type="ECO:0000256" key="2">
    <source>
        <dbReference type="ARBA" id="ARBA00022691"/>
    </source>
</evidence>
<protein>
    <submittedName>
        <fullName evidence="7">Radical SAM protein</fullName>
    </submittedName>
</protein>
<dbReference type="AlphaFoldDB" id="A0A7X2D5S8"/>
<dbReference type="GO" id="GO:0003824">
    <property type="term" value="F:catalytic activity"/>
    <property type="evidence" value="ECO:0007669"/>
    <property type="project" value="InterPro"/>
</dbReference>
<organism evidence="7 8">
    <name type="scientific">Roseospira navarrensis</name>
    <dbReference type="NCBI Taxonomy" id="140058"/>
    <lineage>
        <taxon>Bacteria</taxon>
        <taxon>Pseudomonadati</taxon>
        <taxon>Pseudomonadota</taxon>
        <taxon>Alphaproteobacteria</taxon>
        <taxon>Rhodospirillales</taxon>
        <taxon>Rhodospirillaceae</taxon>
        <taxon>Roseospira</taxon>
    </lineage>
</organism>
<evidence type="ECO:0000256" key="1">
    <source>
        <dbReference type="ARBA" id="ARBA00001966"/>
    </source>
</evidence>
<evidence type="ECO:0000313" key="7">
    <source>
        <dbReference type="EMBL" id="MQX37555.1"/>
    </source>
</evidence>
<dbReference type="GO" id="GO:0051536">
    <property type="term" value="F:iron-sulfur cluster binding"/>
    <property type="evidence" value="ECO:0007669"/>
    <property type="project" value="UniProtKB-KW"/>
</dbReference>
<evidence type="ECO:0000256" key="5">
    <source>
        <dbReference type="ARBA" id="ARBA00023014"/>
    </source>
</evidence>
<dbReference type="InterPro" id="IPR007197">
    <property type="entry name" value="rSAM"/>
</dbReference>
<comment type="caution">
    <text evidence="7">The sequence shown here is derived from an EMBL/GenBank/DDBJ whole genome shotgun (WGS) entry which is preliminary data.</text>
</comment>
<evidence type="ECO:0000256" key="4">
    <source>
        <dbReference type="ARBA" id="ARBA00023004"/>
    </source>
</evidence>
<dbReference type="GO" id="GO:0046872">
    <property type="term" value="F:metal ion binding"/>
    <property type="evidence" value="ECO:0007669"/>
    <property type="project" value="UniProtKB-KW"/>
</dbReference>
<evidence type="ECO:0000259" key="6">
    <source>
        <dbReference type="PROSITE" id="PS51918"/>
    </source>
</evidence>
<dbReference type="InterPro" id="IPR013785">
    <property type="entry name" value="Aldolase_TIM"/>
</dbReference>
<dbReference type="Gene3D" id="3.20.20.70">
    <property type="entry name" value="Aldolase class I"/>
    <property type="match status" value="1"/>
</dbReference>
<dbReference type="InterPro" id="IPR006638">
    <property type="entry name" value="Elp3/MiaA/NifB-like_rSAM"/>
</dbReference>
<keyword evidence="4" id="KW-0408">Iron</keyword>
<dbReference type="PROSITE" id="PS51918">
    <property type="entry name" value="RADICAL_SAM"/>
    <property type="match status" value="1"/>
</dbReference>
<dbReference type="SUPFAM" id="SSF102114">
    <property type="entry name" value="Radical SAM enzymes"/>
    <property type="match status" value="1"/>
</dbReference>
<comment type="cofactor">
    <cofactor evidence="1">
        <name>[4Fe-4S] cluster</name>
        <dbReference type="ChEBI" id="CHEBI:49883"/>
    </cofactor>
</comment>
<dbReference type="SMART" id="SM00729">
    <property type="entry name" value="Elp3"/>
    <property type="match status" value="1"/>
</dbReference>
<feature type="domain" description="Radical SAM core" evidence="6">
    <location>
        <begin position="122"/>
        <end position="346"/>
    </location>
</feature>
<keyword evidence="3" id="KW-0479">Metal-binding</keyword>
<keyword evidence="5" id="KW-0411">Iron-sulfur</keyword>
<accession>A0A7X2D5S8</accession>
<gene>
    <name evidence="7" type="ORF">GHC57_13610</name>
</gene>
<sequence length="368" mass="38727">MPPNSLDMPDPLSLKLSLLAEGVRLSPDASAAMTADGRPLSVFEYPTTGGITMEVPGAGYVNAPFDGPFAASARWLLDVESEDGDVPAFVLRDGGACVPVRPLPLPGYIGARDSQGRPVDAVVMSHADRARFSPVQGCAFRCQFCDAYTDDYVFHPLERLLEAAGIALADPVLPVRHVLVSGGTPARPDVPALTAVCAALAEALPLPVDVMYTPREATDGIVSGLADAGVHGLSINLELYGEAAQRRIAPQKAAIGRAVFGHHIEEAASRFPGSGRVRSLLIVGLEPLQETLAGVRWLCERGCQPVLSPFRPSPGTPLANAPPPPLALLRAAWEATAEIADRYGLRPGPDCVPCQHNCIALPEPGRAP</sequence>
<evidence type="ECO:0000256" key="3">
    <source>
        <dbReference type="ARBA" id="ARBA00022723"/>
    </source>
</evidence>